<dbReference type="EMBL" id="JADBEG010000001">
    <property type="protein sequence ID" value="MBE1496332.1"/>
    <property type="molecule type" value="Genomic_DNA"/>
</dbReference>
<dbReference type="Gene3D" id="3.90.1140.10">
    <property type="entry name" value="Cyclic phosphodiesterase"/>
    <property type="match status" value="1"/>
</dbReference>
<name>A0ABR9HZG4_9PSEU</name>
<dbReference type="Proteomes" id="UP000631670">
    <property type="component" value="Unassembled WGS sequence"/>
</dbReference>
<comment type="caution">
    <text evidence="2">The sequence shown here is derived from an EMBL/GenBank/DDBJ whole genome shotgun (WGS) entry which is preliminary data.</text>
</comment>
<sequence>MEPFFQPDRLWPAGTRQLQLMIIPDLARNPALAELTAAGRTIMRAHAATTQPVPDESLHLTVQPIHSPGHPPLGATTSAQLIAALERELATVPAFELLIGSPLVYHRGVVADTHHRAGFNQLLDRARPVIARICGPEAIAYDTRPAHMALCYAGGHSSSDDLQRQLRHHLHPSHATLTVEQIHLVETWQVPDLCRFDSTIRRTFTLAPPADTTGTTAGAEAAAAASAAAAEPGGVVMDVRGLTPPGRISDIGPAYPTTAPGGGTAC</sequence>
<evidence type="ECO:0000313" key="3">
    <source>
        <dbReference type="Proteomes" id="UP000631670"/>
    </source>
</evidence>
<evidence type="ECO:0000256" key="1">
    <source>
        <dbReference type="SAM" id="MobiDB-lite"/>
    </source>
</evidence>
<organism evidence="2 3">
    <name type="scientific">Amycolatopsis lexingtonensis</name>
    <dbReference type="NCBI Taxonomy" id="218822"/>
    <lineage>
        <taxon>Bacteria</taxon>
        <taxon>Bacillati</taxon>
        <taxon>Actinomycetota</taxon>
        <taxon>Actinomycetes</taxon>
        <taxon>Pseudonocardiales</taxon>
        <taxon>Pseudonocardiaceae</taxon>
        <taxon>Amycolatopsis</taxon>
    </lineage>
</organism>
<dbReference type="SUPFAM" id="SSF55144">
    <property type="entry name" value="LigT-like"/>
    <property type="match status" value="1"/>
</dbReference>
<dbReference type="RefSeq" id="WP_086864763.1">
    <property type="nucleotide sequence ID" value="NZ_JADBEG010000001.1"/>
</dbReference>
<accession>A0ABR9HZG4</accession>
<gene>
    <name evidence="2" type="ORF">H4696_003432</name>
</gene>
<protein>
    <recommendedName>
        <fullName evidence="4">2'-5' RNA ligase family protein</fullName>
    </recommendedName>
</protein>
<dbReference type="InterPro" id="IPR009097">
    <property type="entry name" value="Cyclic_Pdiesterase"/>
</dbReference>
<reference evidence="2 3" key="1">
    <citation type="submission" date="2020-10" db="EMBL/GenBank/DDBJ databases">
        <title>Sequencing the genomes of 1000 actinobacteria strains.</title>
        <authorList>
            <person name="Klenk H.-P."/>
        </authorList>
    </citation>
    <scope>NUCLEOTIDE SEQUENCE [LARGE SCALE GENOMIC DNA]</scope>
    <source>
        <strain evidence="2 3">DSM 44653</strain>
    </source>
</reference>
<proteinExistence type="predicted"/>
<keyword evidence="3" id="KW-1185">Reference proteome</keyword>
<evidence type="ECO:0008006" key="4">
    <source>
        <dbReference type="Google" id="ProtNLM"/>
    </source>
</evidence>
<feature type="region of interest" description="Disordered" evidence="1">
    <location>
        <begin position="247"/>
        <end position="266"/>
    </location>
</feature>
<evidence type="ECO:0000313" key="2">
    <source>
        <dbReference type="EMBL" id="MBE1496332.1"/>
    </source>
</evidence>